<feature type="compositionally biased region" description="Basic and acidic residues" evidence="1">
    <location>
        <begin position="158"/>
        <end position="168"/>
    </location>
</feature>
<feature type="region of interest" description="Disordered" evidence="1">
    <location>
        <begin position="144"/>
        <end position="197"/>
    </location>
</feature>
<reference evidence="2 3" key="1">
    <citation type="journal article" date="2019" name="Genome Biol. Evol.">
        <title>The Rhododendron genome and chromosomal organization provide insight into shared whole-genome duplications across the heath family (Ericaceae).</title>
        <authorList>
            <person name="Soza V.L."/>
            <person name="Lindsley D."/>
            <person name="Waalkes A."/>
            <person name="Ramage E."/>
            <person name="Patwardhan R.P."/>
            <person name="Burton J.N."/>
            <person name="Adey A."/>
            <person name="Kumar A."/>
            <person name="Qiu R."/>
            <person name="Shendure J."/>
            <person name="Hall B."/>
        </authorList>
    </citation>
    <scope>NUCLEOTIDE SEQUENCE [LARGE SCALE GENOMIC DNA]</scope>
    <source>
        <strain evidence="2">RSF 1966-606</strain>
    </source>
</reference>
<organism evidence="2 3">
    <name type="scientific">Rhododendron williamsianum</name>
    <dbReference type="NCBI Taxonomy" id="262921"/>
    <lineage>
        <taxon>Eukaryota</taxon>
        <taxon>Viridiplantae</taxon>
        <taxon>Streptophyta</taxon>
        <taxon>Embryophyta</taxon>
        <taxon>Tracheophyta</taxon>
        <taxon>Spermatophyta</taxon>
        <taxon>Magnoliopsida</taxon>
        <taxon>eudicotyledons</taxon>
        <taxon>Gunneridae</taxon>
        <taxon>Pentapetalae</taxon>
        <taxon>asterids</taxon>
        <taxon>Ericales</taxon>
        <taxon>Ericaceae</taxon>
        <taxon>Ericoideae</taxon>
        <taxon>Rhodoreae</taxon>
        <taxon>Rhododendron</taxon>
    </lineage>
</organism>
<evidence type="ECO:0000313" key="2">
    <source>
        <dbReference type="EMBL" id="KAE9460903.1"/>
    </source>
</evidence>
<feature type="compositionally biased region" description="Gly residues" evidence="1">
    <location>
        <begin position="148"/>
        <end position="157"/>
    </location>
</feature>
<dbReference type="EMBL" id="QEFC01000997">
    <property type="protein sequence ID" value="KAE9460903.1"/>
    <property type="molecule type" value="Genomic_DNA"/>
</dbReference>
<protein>
    <recommendedName>
        <fullName evidence="4">TF-B3 domain-containing protein</fullName>
    </recommendedName>
</protein>
<proteinExistence type="predicted"/>
<dbReference type="Proteomes" id="UP000428333">
    <property type="component" value="Linkage Group LG04"/>
</dbReference>
<keyword evidence="3" id="KW-1185">Reference proteome</keyword>
<sequence length="197" mass="22194">MSVNRDLGADAGDSAIQDQQEKPGEPSIDERADRFLLFEVYMIQRDEKMGRLLIPKELALDHFPPLANRRNSYTARIKITTPQDFSSIVTVSFNVTENAFAIDSKWWREYVNRRFTSVRPLHSRHFLVEFVKGGGEMLELSQVLGTAGNDGNGNRGTDGGRNRKDKGEVTSGSDNRQGDEDAMIHSVASPRRRKLAR</sequence>
<gene>
    <name evidence="2" type="ORF">C3L33_07268</name>
</gene>
<evidence type="ECO:0000313" key="3">
    <source>
        <dbReference type="Proteomes" id="UP000428333"/>
    </source>
</evidence>
<evidence type="ECO:0008006" key="4">
    <source>
        <dbReference type="Google" id="ProtNLM"/>
    </source>
</evidence>
<feature type="region of interest" description="Disordered" evidence="1">
    <location>
        <begin position="1"/>
        <end position="27"/>
    </location>
</feature>
<name>A0A6A4LNR5_9ERIC</name>
<feature type="non-terminal residue" evidence="2">
    <location>
        <position position="1"/>
    </location>
</feature>
<dbReference type="OrthoDB" id="1588403at2759"/>
<dbReference type="AlphaFoldDB" id="A0A6A4LNR5"/>
<evidence type="ECO:0000256" key="1">
    <source>
        <dbReference type="SAM" id="MobiDB-lite"/>
    </source>
</evidence>
<comment type="caution">
    <text evidence="2">The sequence shown here is derived from an EMBL/GenBank/DDBJ whole genome shotgun (WGS) entry which is preliminary data.</text>
</comment>
<accession>A0A6A4LNR5</accession>